<gene>
    <name evidence="10" type="ORF">FIV46_13275</name>
</gene>
<dbReference type="Gene3D" id="1.10.8.60">
    <property type="match status" value="1"/>
</dbReference>
<dbReference type="PANTHER" id="PTHR34388:SF1">
    <property type="entry name" value="DNA POLYMERASE III SUBUNIT DELTA"/>
    <property type="match status" value="1"/>
</dbReference>
<evidence type="ECO:0000313" key="11">
    <source>
        <dbReference type="Proteomes" id="UP000319148"/>
    </source>
</evidence>
<evidence type="ECO:0000256" key="3">
    <source>
        <dbReference type="ARBA" id="ARBA00022679"/>
    </source>
</evidence>
<keyword evidence="6" id="KW-0239">DNA-directed DNA polymerase</keyword>
<dbReference type="GO" id="GO:0003677">
    <property type="term" value="F:DNA binding"/>
    <property type="evidence" value="ECO:0007669"/>
    <property type="project" value="InterPro"/>
</dbReference>
<dbReference type="EC" id="2.7.7.7" evidence="1"/>
<dbReference type="Gene3D" id="3.40.50.300">
    <property type="entry name" value="P-loop containing nucleotide triphosphate hydrolases"/>
    <property type="match status" value="1"/>
</dbReference>
<dbReference type="EMBL" id="VFIY01000015">
    <property type="protein sequence ID" value="TPD59194.1"/>
    <property type="molecule type" value="Genomic_DNA"/>
</dbReference>
<dbReference type="PANTHER" id="PTHR34388">
    <property type="entry name" value="DNA POLYMERASE III SUBUNIT DELTA"/>
    <property type="match status" value="1"/>
</dbReference>
<feature type="domain" description="DNA polymerase III delta N-terminal" evidence="9">
    <location>
        <begin position="23"/>
        <end position="124"/>
    </location>
</feature>
<dbReference type="InterPro" id="IPR005790">
    <property type="entry name" value="DNA_polIII_delta"/>
</dbReference>
<dbReference type="Gene3D" id="1.20.272.10">
    <property type="match status" value="1"/>
</dbReference>
<evidence type="ECO:0000256" key="2">
    <source>
        <dbReference type="ARBA" id="ARBA00017703"/>
    </source>
</evidence>
<dbReference type="GO" id="GO:0003887">
    <property type="term" value="F:DNA-directed DNA polymerase activity"/>
    <property type="evidence" value="ECO:0007669"/>
    <property type="project" value="UniProtKB-KW"/>
</dbReference>
<evidence type="ECO:0000256" key="1">
    <source>
        <dbReference type="ARBA" id="ARBA00012417"/>
    </source>
</evidence>
<dbReference type="GO" id="GO:0009360">
    <property type="term" value="C:DNA polymerase III complex"/>
    <property type="evidence" value="ECO:0007669"/>
    <property type="project" value="InterPro"/>
</dbReference>
<evidence type="ECO:0000256" key="8">
    <source>
        <dbReference type="ARBA" id="ARBA00049244"/>
    </source>
</evidence>
<dbReference type="Pfam" id="PF06144">
    <property type="entry name" value="DNA_pol3_delta"/>
    <property type="match status" value="1"/>
</dbReference>
<dbReference type="AlphaFoldDB" id="A0A501PGW2"/>
<evidence type="ECO:0000259" key="9">
    <source>
        <dbReference type="Pfam" id="PF06144"/>
    </source>
</evidence>
<proteinExistence type="inferred from homology"/>
<evidence type="ECO:0000256" key="4">
    <source>
        <dbReference type="ARBA" id="ARBA00022695"/>
    </source>
</evidence>
<dbReference type="InterPro" id="IPR027417">
    <property type="entry name" value="P-loop_NTPase"/>
</dbReference>
<keyword evidence="3" id="KW-0808">Transferase</keyword>
<accession>A0A501PGW2</accession>
<dbReference type="Proteomes" id="UP000319148">
    <property type="component" value="Unassembled WGS sequence"/>
</dbReference>
<dbReference type="InterPro" id="IPR008921">
    <property type="entry name" value="DNA_pol3_clamp-load_cplx_C"/>
</dbReference>
<dbReference type="SUPFAM" id="SSF52540">
    <property type="entry name" value="P-loop containing nucleoside triphosphate hydrolases"/>
    <property type="match status" value="1"/>
</dbReference>
<evidence type="ECO:0000256" key="6">
    <source>
        <dbReference type="ARBA" id="ARBA00022932"/>
    </source>
</evidence>
<comment type="caution">
    <text evidence="10">The sequence shown here is derived from an EMBL/GenBank/DDBJ whole genome shotgun (WGS) entry which is preliminary data.</text>
</comment>
<dbReference type="NCBIfam" id="TIGR01128">
    <property type="entry name" value="holA"/>
    <property type="match status" value="1"/>
</dbReference>
<dbReference type="InterPro" id="IPR010372">
    <property type="entry name" value="DNA_pol3_delta_N"/>
</dbReference>
<keyword evidence="5" id="KW-0235">DNA replication</keyword>
<evidence type="ECO:0000313" key="10">
    <source>
        <dbReference type="EMBL" id="TPD59194.1"/>
    </source>
</evidence>
<sequence length="350" mass="38357">MKIQYRDIESQVKKLDPKYVAVLVYGPDEGLVRERAEKIARQVVEDLKDPFLVASLDPDTLKSEPALLADEAAAISMMGGRRVVRVDGAGENAREAAKSFLDSAQETNREDGLVVIAAGNLKPSSGLRKLFEGAKNAAAIPCYEDNQAALEGLILSVMRDNNLRIEPDAVAYLQANMGSDRMISRSELEKLVTYMGKVPEGQTLTVTLDDARACVGDSGALTLDMIAKATSGGDLRNLDDVLFKSFNRGENPISILYAVSRRLQRMHFVRGMMDQGQGMEQAMGKLMPRVFPMEAAQFKAHLGKWTTDSLSRALEIVMLAEQDCKTTDMPAETICARACLRIANAARARR</sequence>
<dbReference type="SUPFAM" id="SSF48019">
    <property type="entry name" value="post-AAA+ oligomerization domain-like"/>
    <property type="match status" value="1"/>
</dbReference>
<comment type="catalytic activity">
    <reaction evidence="8">
        <text>DNA(n) + a 2'-deoxyribonucleoside 5'-triphosphate = DNA(n+1) + diphosphate</text>
        <dbReference type="Rhea" id="RHEA:22508"/>
        <dbReference type="Rhea" id="RHEA-COMP:17339"/>
        <dbReference type="Rhea" id="RHEA-COMP:17340"/>
        <dbReference type="ChEBI" id="CHEBI:33019"/>
        <dbReference type="ChEBI" id="CHEBI:61560"/>
        <dbReference type="ChEBI" id="CHEBI:173112"/>
        <dbReference type="EC" id="2.7.7.7"/>
    </reaction>
</comment>
<reference evidence="11" key="1">
    <citation type="submission" date="2019-06" db="EMBL/GenBank/DDBJ databases">
        <title>The complete genome of Emcibacter congregatus ZYLT.</title>
        <authorList>
            <person name="Zhao Z."/>
        </authorList>
    </citation>
    <scope>NUCLEOTIDE SEQUENCE [LARGE SCALE GENOMIC DNA]</scope>
    <source>
        <strain evidence="11">MCCC 1A06723</strain>
    </source>
</reference>
<dbReference type="OrthoDB" id="9804983at2"/>
<dbReference type="RefSeq" id="WP_139941413.1">
    <property type="nucleotide sequence ID" value="NZ_JBHSYP010000002.1"/>
</dbReference>
<keyword evidence="11" id="KW-1185">Reference proteome</keyword>
<comment type="similarity">
    <text evidence="7">Belongs to the DNA polymerase HolA subunit family.</text>
</comment>
<dbReference type="GO" id="GO:0006261">
    <property type="term" value="P:DNA-templated DNA replication"/>
    <property type="evidence" value="ECO:0007669"/>
    <property type="project" value="TreeGrafter"/>
</dbReference>
<organism evidence="10 11">
    <name type="scientific">Emcibacter nanhaiensis</name>
    <dbReference type="NCBI Taxonomy" id="1505037"/>
    <lineage>
        <taxon>Bacteria</taxon>
        <taxon>Pseudomonadati</taxon>
        <taxon>Pseudomonadota</taxon>
        <taxon>Alphaproteobacteria</taxon>
        <taxon>Emcibacterales</taxon>
        <taxon>Emcibacteraceae</taxon>
        <taxon>Emcibacter</taxon>
    </lineage>
</organism>
<evidence type="ECO:0000256" key="7">
    <source>
        <dbReference type="ARBA" id="ARBA00034754"/>
    </source>
</evidence>
<name>A0A501PGW2_9PROT</name>
<protein>
    <recommendedName>
        <fullName evidence="2">DNA polymerase III subunit delta</fullName>
        <ecNumber evidence="1">2.7.7.7</ecNumber>
    </recommendedName>
</protein>
<keyword evidence="4" id="KW-0548">Nucleotidyltransferase</keyword>
<evidence type="ECO:0000256" key="5">
    <source>
        <dbReference type="ARBA" id="ARBA00022705"/>
    </source>
</evidence>